<dbReference type="OrthoDB" id="9812283at2"/>
<organism evidence="1 2">
    <name type="scientific">Psittacicella gerlachiana</name>
    <dbReference type="NCBI Taxonomy" id="2028574"/>
    <lineage>
        <taxon>Bacteria</taxon>
        <taxon>Pseudomonadati</taxon>
        <taxon>Pseudomonadota</taxon>
        <taxon>Gammaproteobacteria</taxon>
        <taxon>Pasteurellales</taxon>
        <taxon>Psittacicellaceae</taxon>
        <taxon>Psittacicella</taxon>
    </lineage>
</organism>
<reference evidence="1 2" key="1">
    <citation type="submission" date="2017-08" db="EMBL/GenBank/DDBJ databases">
        <title>Reclassification of Bisgaard taxon 37 and 44.</title>
        <authorList>
            <person name="Christensen H."/>
        </authorList>
    </citation>
    <scope>NUCLEOTIDE SEQUENCE [LARGE SCALE GENOMIC DNA]</scope>
    <source>
        <strain evidence="1 2">EEAB3T1</strain>
    </source>
</reference>
<dbReference type="AlphaFoldDB" id="A0A3A1Y4U3"/>
<dbReference type="Pfam" id="PF13289">
    <property type="entry name" value="SIR2_2"/>
    <property type="match status" value="1"/>
</dbReference>
<protein>
    <submittedName>
        <fullName evidence="1">Uncharacterized protein</fullName>
    </submittedName>
</protein>
<evidence type="ECO:0000313" key="1">
    <source>
        <dbReference type="EMBL" id="RIY32286.1"/>
    </source>
</evidence>
<accession>A0A3A1Y4U3</accession>
<dbReference type="RefSeq" id="WP_119535238.1">
    <property type="nucleotide sequence ID" value="NZ_NRJF01000238.1"/>
</dbReference>
<feature type="non-terminal residue" evidence="1">
    <location>
        <position position="360"/>
    </location>
</feature>
<dbReference type="Proteomes" id="UP000265964">
    <property type="component" value="Unassembled WGS sequence"/>
</dbReference>
<proteinExistence type="predicted"/>
<gene>
    <name evidence="1" type="ORF">CKF59_07075</name>
</gene>
<dbReference type="InterPro" id="IPR029035">
    <property type="entry name" value="DHS-like_NAD/FAD-binding_dom"/>
</dbReference>
<keyword evidence="2" id="KW-1185">Reference proteome</keyword>
<dbReference type="EMBL" id="NRJF01000238">
    <property type="protein sequence ID" value="RIY32286.1"/>
    <property type="molecule type" value="Genomic_DNA"/>
</dbReference>
<dbReference type="SUPFAM" id="SSF52467">
    <property type="entry name" value="DHS-like NAD/FAD-binding domain"/>
    <property type="match status" value="1"/>
</dbReference>
<comment type="caution">
    <text evidence="1">The sequence shown here is derived from an EMBL/GenBank/DDBJ whole genome shotgun (WGS) entry which is preliminary data.</text>
</comment>
<sequence>MKFLNSEIYQQRKELNEPLPFVLLDETNNTDKTPTIINNEIEKIIQKNLNKVLDADNLLILAGSGSSLHFGNKAPSMKTLWRKCAKNVANIKIKDIKNFTNYVEIKKANKIKGNNIELLLSCCDNFLSMNPEINSKNDKGNNDKIQKVKNFLDNSKRTILKETNFISELEPNNDDWRSHNSFVRTLGLRNKNKQRLKIFTTNYDLAFEQAASNVGMIVIDGFEFSKPHRFNSALYNYDIVNRNTTLEGSNYIPNVIHLYKLHGSVDWIRYPNNDIIYKGNPLDESNKHEPVFIYPSITKYQLSYDSPYVYLISTFVHELKKPKTALICVGFGFNDKHLNNAILMALRTNPELLLVISTLD</sequence>
<name>A0A3A1Y4U3_9GAMM</name>
<evidence type="ECO:0000313" key="2">
    <source>
        <dbReference type="Proteomes" id="UP000265964"/>
    </source>
</evidence>